<dbReference type="SMART" id="SM00288">
    <property type="entry name" value="VHS"/>
    <property type="match status" value="1"/>
</dbReference>
<keyword evidence="4" id="KW-0472">Membrane</keyword>
<dbReference type="Pfam" id="PF00790">
    <property type="entry name" value="VHS"/>
    <property type="match status" value="1"/>
</dbReference>
<keyword evidence="3" id="KW-0813">Transport</keyword>
<feature type="compositionally biased region" description="Polar residues" evidence="5">
    <location>
        <begin position="348"/>
        <end position="371"/>
    </location>
</feature>
<comment type="subcellular location">
    <subcellularLocation>
        <location evidence="1">Membrane</location>
    </subcellularLocation>
</comment>
<feature type="region of interest" description="Disordered" evidence="5">
    <location>
        <begin position="579"/>
        <end position="608"/>
    </location>
</feature>
<evidence type="ECO:0000313" key="8">
    <source>
        <dbReference type="EMBL" id="KAG6468145.1"/>
    </source>
</evidence>
<dbReference type="OrthoDB" id="2018246at2759"/>
<dbReference type="InterPro" id="IPR044836">
    <property type="entry name" value="TOL_plant"/>
</dbReference>
<evidence type="ECO:0000313" key="9">
    <source>
        <dbReference type="Proteomes" id="UP000734854"/>
    </source>
</evidence>
<dbReference type="GO" id="GO:0043328">
    <property type="term" value="P:protein transport to vacuole involved in ubiquitin-dependent protein catabolic process via the multivesicular body sorting pathway"/>
    <property type="evidence" value="ECO:0007669"/>
    <property type="project" value="InterPro"/>
</dbReference>
<dbReference type="PANTHER" id="PTHR45898:SF2">
    <property type="entry name" value="TOM1-LIKE PROTEIN 6"/>
    <property type="match status" value="1"/>
</dbReference>
<accession>A0A8J5C686</accession>
<sequence length="608" mass="65838">MSSSSSASATVRVEKATSDLLMGPDWTLNMDICDSVNSDHWQAKDVVKALKKRLQHKNPQIQFLSLTLLETMIKNCGDYVHFQVVEREIPQEMVKIVRKKTDMQVRDKILVLLDSWQEAFGGAGGKYPQFYWAYTDLKRSGVLFPERSPDSTLIFTPVHSTSGIRQPPVGYGMPSNSVLRLEEAMASEMANLSLSDLASMRSVMDLLSEMLKAVNPSDRSAVKDEVIVDLVDQCRSNQKKLMESLNLIRDEELLGQGLELNDNLQNVLAKNDAIASGSPLPADTSELITQDHSTAPQPTETELSESLPSPRTPIAPQPLSQYNDEEEDEDDDFAQLARRNYKVKPPSSDGNFVATSNHSGSPNRTDVTNSGIAGGMEASSPPSSASATLALPDPHAPVNTFTKEDDIINLLSITLPSSSPPHTPLTPPIASDQNVSSLPIPPAPQVNPASPLSNAMNQAYPENNFIAPWAQTQIREQFSYSSSYPPPPWATAAIDSNADANANPFESTTFQYAAPANSSAATYPSIQVPKPGLQHSYGSGIDTVPSTTAWGNTSHSGQMGPSTARPYVYTNRLFDELDLRNASTGRKTSTTTTGLSGTPGQGMISEGK</sequence>
<protein>
    <submittedName>
        <fullName evidence="8">Uncharacterized protein</fullName>
    </submittedName>
</protein>
<evidence type="ECO:0000256" key="3">
    <source>
        <dbReference type="ARBA" id="ARBA00022448"/>
    </source>
</evidence>
<organism evidence="8 9">
    <name type="scientific">Zingiber officinale</name>
    <name type="common">Ginger</name>
    <name type="synonym">Amomum zingiber</name>
    <dbReference type="NCBI Taxonomy" id="94328"/>
    <lineage>
        <taxon>Eukaryota</taxon>
        <taxon>Viridiplantae</taxon>
        <taxon>Streptophyta</taxon>
        <taxon>Embryophyta</taxon>
        <taxon>Tracheophyta</taxon>
        <taxon>Spermatophyta</taxon>
        <taxon>Magnoliopsida</taxon>
        <taxon>Liliopsida</taxon>
        <taxon>Zingiberales</taxon>
        <taxon>Zingiberaceae</taxon>
        <taxon>Zingiber</taxon>
    </lineage>
</organism>
<feature type="compositionally biased region" description="Polar residues" evidence="5">
    <location>
        <begin position="291"/>
        <end position="309"/>
    </location>
</feature>
<evidence type="ECO:0000256" key="4">
    <source>
        <dbReference type="ARBA" id="ARBA00023136"/>
    </source>
</evidence>
<dbReference type="PROSITE" id="PS50179">
    <property type="entry name" value="VHS"/>
    <property type="match status" value="1"/>
</dbReference>
<feature type="domain" description="VHS" evidence="6">
    <location>
        <begin position="16"/>
        <end position="145"/>
    </location>
</feature>
<feature type="compositionally biased region" description="Low complexity" evidence="5">
    <location>
        <begin position="583"/>
        <end position="602"/>
    </location>
</feature>
<gene>
    <name evidence="8" type="ORF">ZIOFF_072714</name>
</gene>
<dbReference type="AlphaFoldDB" id="A0A8J5C686"/>
<dbReference type="PROSITE" id="PS50909">
    <property type="entry name" value="GAT"/>
    <property type="match status" value="1"/>
</dbReference>
<proteinExistence type="inferred from homology"/>
<dbReference type="InterPro" id="IPR004152">
    <property type="entry name" value="GAT_dom"/>
</dbReference>
<feature type="region of interest" description="Disordered" evidence="5">
    <location>
        <begin position="291"/>
        <end position="387"/>
    </location>
</feature>
<name>A0A8J5C686_ZINOF</name>
<feature type="compositionally biased region" description="Low complexity" evidence="5">
    <location>
        <begin position="378"/>
        <end position="387"/>
    </location>
</feature>
<keyword evidence="9" id="KW-1185">Reference proteome</keyword>
<evidence type="ECO:0000256" key="1">
    <source>
        <dbReference type="ARBA" id="ARBA00004370"/>
    </source>
</evidence>
<feature type="domain" description="GAT" evidence="7">
    <location>
        <begin position="188"/>
        <end position="276"/>
    </location>
</feature>
<evidence type="ECO:0000256" key="5">
    <source>
        <dbReference type="SAM" id="MobiDB-lite"/>
    </source>
</evidence>
<dbReference type="InterPro" id="IPR002014">
    <property type="entry name" value="VHS_dom"/>
</dbReference>
<comment type="similarity">
    <text evidence="2">Belongs to the TOM1 family.</text>
</comment>
<evidence type="ECO:0000259" key="7">
    <source>
        <dbReference type="PROSITE" id="PS50909"/>
    </source>
</evidence>
<dbReference type="PANTHER" id="PTHR45898">
    <property type="entry name" value="TOM1-LIKE PROTEIN"/>
    <property type="match status" value="1"/>
</dbReference>
<reference evidence="8 9" key="1">
    <citation type="submission" date="2020-08" db="EMBL/GenBank/DDBJ databases">
        <title>Plant Genome Project.</title>
        <authorList>
            <person name="Zhang R.-G."/>
        </authorList>
    </citation>
    <scope>NUCLEOTIDE SEQUENCE [LARGE SCALE GENOMIC DNA]</scope>
    <source>
        <tissue evidence="8">Rhizome</tissue>
    </source>
</reference>
<evidence type="ECO:0000256" key="2">
    <source>
        <dbReference type="ARBA" id="ARBA00007708"/>
    </source>
</evidence>
<dbReference type="GO" id="GO:0016020">
    <property type="term" value="C:membrane"/>
    <property type="evidence" value="ECO:0007669"/>
    <property type="project" value="UniProtKB-SubCell"/>
</dbReference>
<dbReference type="EMBL" id="JACMSC010000022">
    <property type="protein sequence ID" value="KAG6468145.1"/>
    <property type="molecule type" value="Genomic_DNA"/>
</dbReference>
<dbReference type="CDD" id="cd03561">
    <property type="entry name" value="VHS"/>
    <property type="match status" value="1"/>
</dbReference>
<dbReference type="Pfam" id="PF03127">
    <property type="entry name" value="GAT"/>
    <property type="match status" value="1"/>
</dbReference>
<dbReference type="GO" id="GO:0005737">
    <property type="term" value="C:cytoplasm"/>
    <property type="evidence" value="ECO:0007669"/>
    <property type="project" value="UniProtKB-ARBA"/>
</dbReference>
<dbReference type="Proteomes" id="UP000734854">
    <property type="component" value="Unassembled WGS sequence"/>
</dbReference>
<dbReference type="GO" id="GO:0043130">
    <property type="term" value="F:ubiquitin binding"/>
    <property type="evidence" value="ECO:0007669"/>
    <property type="project" value="InterPro"/>
</dbReference>
<comment type="caution">
    <text evidence="8">The sequence shown here is derived from an EMBL/GenBank/DDBJ whole genome shotgun (WGS) entry which is preliminary data.</text>
</comment>
<evidence type="ECO:0000259" key="6">
    <source>
        <dbReference type="PROSITE" id="PS50179"/>
    </source>
</evidence>
<dbReference type="FunFam" id="1.25.40.90:FF:000028">
    <property type="entry name" value="TOM1-like protein 2"/>
    <property type="match status" value="1"/>
</dbReference>
<dbReference type="CDD" id="cd14231">
    <property type="entry name" value="GAT_GGA-like_plant"/>
    <property type="match status" value="1"/>
</dbReference>
<feature type="compositionally biased region" description="Acidic residues" evidence="5">
    <location>
        <begin position="323"/>
        <end position="333"/>
    </location>
</feature>
<dbReference type="GO" id="GO:0035091">
    <property type="term" value="F:phosphatidylinositol binding"/>
    <property type="evidence" value="ECO:0007669"/>
    <property type="project" value="InterPro"/>
</dbReference>